<dbReference type="InterPro" id="IPR036271">
    <property type="entry name" value="Tet_transcr_reg_TetR-rel_C_sf"/>
</dbReference>
<evidence type="ECO:0000256" key="2">
    <source>
        <dbReference type="PROSITE-ProRule" id="PRU00335"/>
    </source>
</evidence>
<dbReference type="Pfam" id="PF17920">
    <property type="entry name" value="TetR_C_16"/>
    <property type="match status" value="1"/>
</dbReference>
<protein>
    <submittedName>
        <fullName evidence="4">TetR family transcriptional regulator</fullName>
    </submittedName>
</protein>
<organism evidence="4 5">
    <name type="scientific">Saccharopolyspora montiporae</name>
    <dbReference type="NCBI Taxonomy" id="2781240"/>
    <lineage>
        <taxon>Bacteria</taxon>
        <taxon>Bacillati</taxon>
        <taxon>Actinomycetota</taxon>
        <taxon>Actinomycetes</taxon>
        <taxon>Pseudonocardiales</taxon>
        <taxon>Pseudonocardiaceae</taxon>
        <taxon>Saccharopolyspora</taxon>
    </lineage>
</organism>
<dbReference type="AlphaFoldDB" id="A0A929B6N6"/>
<dbReference type="InterPro" id="IPR001647">
    <property type="entry name" value="HTH_TetR"/>
</dbReference>
<evidence type="ECO:0000313" key="4">
    <source>
        <dbReference type="EMBL" id="MBE9374207.1"/>
    </source>
</evidence>
<dbReference type="PRINTS" id="PR00455">
    <property type="entry name" value="HTHTETR"/>
</dbReference>
<keyword evidence="1 2" id="KW-0238">DNA-binding</keyword>
<dbReference type="Gene3D" id="1.10.10.60">
    <property type="entry name" value="Homeodomain-like"/>
    <property type="match status" value="1"/>
</dbReference>
<dbReference type="GO" id="GO:0000976">
    <property type="term" value="F:transcription cis-regulatory region binding"/>
    <property type="evidence" value="ECO:0007669"/>
    <property type="project" value="TreeGrafter"/>
</dbReference>
<evidence type="ECO:0000256" key="1">
    <source>
        <dbReference type="ARBA" id="ARBA00023125"/>
    </source>
</evidence>
<sequence>MSSSDERSGPGKQRSGNDAGQRLLAAARATFAELGYESATVRTIAARAGVDPAMVNHRFGGKEHLFTAAMAIPVDPAEVLPGLLGGDPQQLAERLLRLFLEVWDGAGGGRFAALVRSASSNESAARMLREFVQDVVFRRVTEHLGVDHPELRTALCATQVVGLGMARYIVRLEPLASADHDTVVRTVAPNLQHYLTGDLG</sequence>
<dbReference type="PANTHER" id="PTHR30055:SF235">
    <property type="entry name" value="TRANSCRIPTIONAL REGULATORY PROTEIN"/>
    <property type="match status" value="1"/>
</dbReference>
<feature type="domain" description="HTH tetR-type" evidence="3">
    <location>
        <begin position="17"/>
        <end position="77"/>
    </location>
</feature>
<dbReference type="GO" id="GO:0003700">
    <property type="term" value="F:DNA-binding transcription factor activity"/>
    <property type="evidence" value="ECO:0007669"/>
    <property type="project" value="TreeGrafter"/>
</dbReference>
<name>A0A929B6N6_9PSEU</name>
<gene>
    <name evidence="4" type="ORF">IQ251_07080</name>
</gene>
<comment type="caution">
    <text evidence="4">The sequence shown here is derived from an EMBL/GenBank/DDBJ whole genome shotgun (WGS) entry which is preliminary data.</text>
</comment>
<dbReference type="RefSeq" id="WP_193927663.1">
    <property type="nucleotide sequence ID" value="NZ_JADEYC010000011.1"/>
</dbReference>
<dbReference type="PROSITE" id="PS50977">
    <property type="entry name" value="HTH_TETR_2"/>
    <property type="match status" value="1"/>
</dbReference>
<dbReference type="InterPro" id="IPR009057">
    <property type="entry name" value="Homeodomain-like_sf"/>
</dbReference>
<reference evidence="4" key="1">
    <citation type="submission" date="2020-10" db="EMBL/GenBank/DDBJ databases">
        <title>Diversity and distribution of actinomycetes associated with coral in the coast of Hainan.</title>
        <authorList>
            <person name="Li F."/>
        </authorList>
    </citation>
    <scope>NUCLEOTIDE SEQUENCE</scope>
    <source>
        <strain evidence="4">HNM0983</strain>
    </source>
</reference>
<dbReference type="InterPro" id="IPR050109">
    <property type="entry name" value="HTH-type_TetR-like_transc_reg"/>
</dbReference>
<evidence type="ECO:0000313" key="5">
    <source>
        <dbReference type="Proteomes" id="UP000598360"/>
    </source>
</evidence>
<accession>A0A929B6N6</accession>
<proteinExistence type="predicted"/>
<dbReference type="Pfam" id="PF00440">
    <property type="entry name" value="TetR_N"/>
    <property type="match status" value="1"/>
</dbReference>
<dbReference type="Proteomes" id="UP000598360">
    <property type="component" value="Unassembled WGS sequence"/>
</dbReference>
<dbReference type="PANTHER" id="PTHR30055">
    <property type="entry name" value="HTH-TYPE TRANSCRIPTIONAL REGULATOR RUTR"/>
    <property type="match status" value="1"/>
</dbReference>
<dbReference type="SUPFAM" id="SSF48498">
    <property type="entry name" value="Tetracyclin repressor-like, C-terminal domain"/>
    <property type="match status" value="1"/>
</dbReference>
<evidence type="ECO:0000259" key="3">
    <source>
        <dbReference type="PROSITE" id="PS50977"/>
    </source>
</evidence>
<dbReference type="Gene3D" id="1.10.357.10">
    <property type="entry name" value="Tetracycline Repressor, domain 2"/>
    <property type="match status" value="1"/>
</dbReference>
<keyword evidence="5" id="KW-1185">Reference proteome</keyword>
<dbReference type="SUPFAM" id="SSF46689">
    <property type="entry name" value="Homeodomain-like"/>
    <property type="match status" value="1"/>
</dbReference>
<dbReference type="InterPro" id="IPR041678">
    <property type="entry name" value="TetR_C_16"/>
</dbReference>
<feature type="DNA-binding region" description="H-T-H motif" evidence="2">
    <location>
        <begin position="40"/>
        <end position="59"/>
    </location>
</feature>
<dbReference type="EMBL" id="JADEYC010000011">
    <property type="protein sequence ID" value="MBE9374207.1"/>
    <property type="molecule type" value="Genomic_DNA"/>
</dbReference>